<dbReference type="InterPro" id="IPR010982">
    <property type="entry name" value="Lambda_DNA-bd_dom_sf"/>
</dbReference>
<evidence type="ECO:0000313" key="2">
    <source>
        <dbReference type="Proteomes" id="UP000638986"/>
    </source>
</evidence>
<gene>
    <name evidence="1" type="ORF">I5Q09_24440</name>
</gene>
<dbReference type="SUPFAM" id="SSF47413">
    <property type="entry name" value="lambda repressor-like DNA-binding domains"/>
    <property type="match status" value="1"/>
</dbReference>
<sequence>MSSIGSRLREERERLCLSQTLFGAIGGIKTNAQVKYEKDERSPDAEYLSALANKGVDVLYVLTGQHVPVEEASLSAEEARLLSFYRQMSDFGKESITHVAFAVASVNKGSKNDH</sequence>
<dbReference type="RefSeq" id="WP_150348726.1">
    <property type="nucleotide sequence ID" value="NZ_CP044087.1"/>
</dbReference>
<name>A0ABS0N1E4_PSELU</name>
<organism evidence="1 2">
    <name type="scientific">Pseudomonas luteola</name>
    <dbReference type="NCBI Taxonomy" id="47886"/>
    <lineage>
        <taxon>Bacteria</taxon>
        <taxon>Pseudomonadati</taxon>
        <taxon>Pseudomonadota</taxon>
        <taxon>Gammaproteobacteria</taxon>
        <taxon>Pseudomonadales</taxon>
        <taxon>Pseudomonadaceae</taxon>
        <taxon>Pseudomonas</taxon>
    </lineage>
</organism>
<dbReference type="Gene3D" id="1.10.260.40">
    <property type="entry name" value="lambda repressor-like DNA-binding domains"/>
    <property type="match status" value="1"/>
</dbReference>
<evidence type="ECO:0000313" key="1">
    <source>
        <dbReference type="EMBL" id="MBH3441832.1"/>
    </source>
</evidence>
<dbReference type="CDD" id="cd00093">
    <property type="entry name" value="HTH_XRE"/>
    <property type="match status" value="1"/>
</dbReference>
<accession>A0ABS0N1E4</accession>
<reference evidence="1 2" key="1">
    <citation type="submission" date="2020-11" db="EMBL/GenBank/DDBJ databases">
        <title>Enhanced detection system for hospital associated transmission using whole genome sequencing surveillance.</title>
        <authorList>
            <person name="Harrison L.H."/>
            <person name="Van Tyne D."/>
            <person name="Marsh J.W."/>
            <person name="Griffith M.P."/>
            <person name="Snyder D.J."/>
            <person name="Cooper V.S."/>
            <person name="Mustapha M."/>
        </authorList>
    </citation>
    <scope>NUCLEOTIDE SEQUENCE [LARGE SCALE GENOMIC DNA]</scope>
    <source>
        <strain evidence="1 2">PSB00013</strain>
    </source>
</reference>
<comment type="caution">
    <text evidence="1">The sequence shown here is derived from an EMBL/GenBank/DDBJ whole genome shotgun (WGS) entry which is preliminary data.</text>
</comment>
<dbReference type="Proteomes" id="UP000638986">
    <property type="component" value="Unassembled WGS sequence"/>
</dbReference>
<proteinExistence type="predicted"/>
<dbReference type="EMBL" id="JADTXM010000029">
    <property type="protein sequence ID" value="MBH3441832.1"/>
    <property type="molecule type" value="Genomic_DNA"/>
</dbReference>
<dbReference type="InterPro" id="IPR001387">
    <property type="entry name" value="Cro/C1-type_HTH"/>
</dbReference>
<protein>
    <submittedName>
        <fullName evidence="1">Helix-turn-helix transcriptional regulator</fullName>
    </submittedName>
</protein>